<evidence type="ECO:0000313" key="3">
    <source>
        <dbReference type="EMBL" id="KAG2183168.1"/>
    </source>
</evidence>
<dbReference type="Proteomes" id="UP000654370">
    <property type="component" value="Unassembled WGS sequence"/>
</dbReference>
<dbReference type="GO" id="GO:0006654">
    <property type="term" value="P:phosphatidic acid biosynthetic process"/>
    <property type="evidence" value="ECO:0007669"/>
    <property type="project" value="TreeGrafter"/>
</dbReference>
<evidence type="ECO:0000259" key="2">
    <source>
        <dbReference type="Pfam" id="PF00561"/>
    </source>
</evidence>
<dbReference type="PANTHER" id="PTHR42886:SF29">
    <property type="entry name" value="PUMMELIG, ISOFORM A"/>
    <property type="match status" value="1"/>
</dbReference>
<accession>A0A8H7PZL3</accession>
<comment type="caution">
    <text evidence="3">The sequence shown here is derived from an EMBL/GenBank/DDBJ whole genome shotgun (WGS) entry which is preliminary data.</text>
</comment>
<keyword evidence="4" id="KW-1185">Reference proteome</keyword>
<comment type="similarity">
    <text evidence="1">Belongs to the peptidase S33 family. ABHD4/ABHD5 subfamily.</text>
</comment>
<dbReference type="InterPro" id="IPR000073">
    <property type="entry name" value="AB_hydrolase_1"/>
</dbReference>
<sequence length="415" mass="47261">MTDIKQDTISSTLPAVIPPTSHMNFLKSWWKRSDKTSEIAEIRLLKRYISSNVTARVGRVDIGGNNRLINTLVVEKANQNDPNRGEVLNGSIPTHNNDKKALVMCHGYGAGLGFFYRNYNDLAEKSPNYRLYAIDWLGMGRSSRPKWEILRKKDETWDNVVEETESHFVQCLEDWREAQKIDKMTLMGHSLGGYMATCYALKHPERVEKLILVSPVGVPVNPNNAPQEEKPEVALPKEAAQLGKAMEAEATEREFDTQTEPVRVPRRIPSWAAYLWDKNVTPMSIVRLGGPLGASLVNRYTSRRFAHLDEDEQHSLYDYLYHITSSTGSGEYALASVLSPGAFARKPLIHRMPELKMPTVFIYGVNDWMEYKPAETVSKKMNVYTKIYRISDGGHHMYLDNHVEFNQAVLDELKD</sequence>
<evidence type="ECO:0000313" key="4">
    <source>
        <dbReference type="Proteomes" id="UP000654370"/>
    </source>
</evidence>
<dbReference type="GO" id="GO:0052689">
    <property type="term" value="F:carboxylic ester hydrolase activity"/>
    <property type="evidence" value="ECO:0007669"/>
    <property type="project" value="TreeGrafter"/>
</dbReference>
<protein>
    <recommendedName>
        <fullName evidence="2">AB hydrolase-1 domain-containing protein</fullName>
    </recommendedName>
</protein>
<dbReference type="GO" id="GO:0005739">
    <property type="term" value="C:mitochondrion"/>
    <property type="evidence" value="ECO:0007669"/>
    <property type="project" value="TreeGrafter"/>
</dbReference>
<dbReference type="InterPro" id="IPR029058">
    <property type="entry name" value="AB_hydrolase_fold"/>
</dbReference>
<reference evidence="3" key="1">
    <citation type="submission" date="2020-12" db="EMBL/GenBank/DDBJ databases">
        <title>Metabolic potential, ecology and presence of endohyphal bacteria is reflected in genomic diversity of Mucoromycotina.</title>
        <authorList>
            <person name="Muszewska A."/>
            <person name="Okrasinska A."/>
            <person name="Steczkiewicz K."/>
            <person name="Drgas O."/>
            <person name="Orlowska M."/>
            <person name="Perlinska-Lenart U."/>
            <person name="Aleksandrzak-Piekarczyk T."/>
            <person name="Szatraj K."/>
            <person name="Zielenkiewicz U."/>
            <person name="Pilsyk S."/>
            <person name="Malc E."/>
            <person name="Mieczkowski P."/>
            <person name="Kruszewska J.S."/>
            <person name="Biernat P."/>
            <person name="Pawlowska J."/>
        </authorList>
    </citation>
    <scope>NUCLEOTIDE SEQUENCE</scope>
    <source>
        <strain evidence="3">WA0000067209</strain>
    </source>
</reference>
<dbReference type="Gene3D" id="3.40.50.1820">
    <property type="entry name" value="alpha/beta hydrolase"/>
    <property type="match status" value="1"/>
</dbReference>
<dbReference type="OrthoDB" id="7457040at2759"/>
<dbReference type="SUPFAM" id="SSF53474">
    <property type="entry name" value="alpha/beta-Hydrolases"/>
    <property type="match status" value="1"/>
</dbReference>
<dbReference type="AlphaFoldDB" id="A0A8H7PZL3"/>
<dbReference type="GO" id="GO:0042171">
    <property type="term" value="F:lysophosphatidic acid acyltransferase activity"/>
    <property type="evidence" value="ECO:0007669"/>
    <property type="project" value="TreeGrafter"/>
</dbReference>
<dbReference type="Pfam" id="PF00561">
    <property type="entry name" value="Abhydrolase_1"/>
    <property type="match status" value="1"/>
</dbReference>
<gene>
    <name evidence="3" type="ORF">INT43_006163</name>
</gene>
<dbReference type="EMBL" id="JAEPQZ010000003">
    <property type="protein sequence ID" value="KAG2183168.1"/>
    <property type="molecule type" value="Genomic_DNA"/>
</dbReference>
<dbReference type="GO" id="GO:0055088">
    <property type="term" value="P:lipid homeostasis"/>
    <property type="evidence" value="ECO:0007669"/>
    <property type="project" value="TreeGrafter"/>
</dbReference>
<feature type="domain" description="AB hydrolase-1" evidence="2">
    <location>
        <begin position="101"/>
        <end position="401"/>
    </location>
</feature>
<name>A0A8H7PZL3_MORIS</name>
<dbReference type="PANTHER" id="PTHR42886">
    <property type="entry name" value="RE40534P-RELATED"/>
    <property type="match status" value="1"/>
</dbReference>
<organism evidence="3 4">
    <name type="scientific">Mortierella isabellina</name>
    <name type="common">Filamentous fungus</name>
    <name type="synonym">Umbelopsis isabellina</name>
    <dbReference type="NCBI Taxonomy" id="91625"/>
    <lineage>
        <taxon>Eukaryota</taxon>
        <taxon>Fungi</taxon>
        <taxon>Fungi incertae sedis</taxon>
        <taxon>Mucoromycota</taxon>
        <taxon>Mucoromycotina</taxon>
        <taxon>Umbelopsidomycetes</taxon>
        <taxon>Umbelopsidales</taxon>
        <taxon>Umbelopsidaceae</taxon>
        <taxon>Umbelopsis</taxon>
    </lineage>
</organism>
<proteinExistence type="inferred from homology"/>
<evidence type="ECO:0000256" key="1">
    <source>
        <dbReference type="ARBA" id="ARBA00038097"/>
    </source>
</evidence>